<dbReference type="InterPro" id="IPR036866">
    <property type="entry name" value="RibonucZ/Hydroxyglut_hydro"/>
</dbReference>
<dbReference type="SMART" id="SM00849">
    <property type="entry name" value="Lactamase_B"/>
    <property type="match status" value="1"/>
</dbReference>
<dbReference type="GO" id="GO:0046872">
    <property type="term" value="F:metal ion binding"/>
    <property type="evidence" value="ECO:0007669"/>
    <property type="project" value="UniProtKB-KW"/>
</dbReference>
<dbReference type="GO" id="GO:0016787">
    <property type="term" value="F:hydrolase activity"/>
    <property type="evidence" value="ECO:0007669"/>
    <property type="project" value="UniProtKB-KW"/>
</dbReference>
<dbReference type="PANTHER" id="PTHR42978">
    <property type="entry name" value="QUORUM-QUENCHING LACTONASE YTNP-RELATED-RELATED"/>
    <property type="match status" value="1"/>
</dbReference>
<dbReference type="Pfam" id="PF00753">
    <property type="entry name" value="Lactamase_B"/>
    <property type="match status" value="1"/>
</dbReference>
<dbReference type="CDD" id="cd07729">
    <property type="entry name" value="AHL_lactonase_MBL-fold"/>
    <property type="match status" value="1"/>
</dbReference>
<dbReference type="SUPFAM" id="SSF56281">
    <property type="entry name" value="Metallo-hydrolase/oxidoreductase"/>
    <property type="match status" value="1"/>
</dbReference>
<reference evidence="7" key="1">
    <citation type="submission" date="2016-06" db="EMBL/GenBank/DDBJ databases">
        <title>Identification and characterization of a novel N-acylhomoserine lactonase gene in Sphingomonas ursincola isolated from the cooling water system.</title>
        <authorList>
            <person name="Sato N."/>
            <person name="Morohoshi T."/>
            <person name="Ikeda T."/>
        </authorList>
    </citation>
    <scope>NUCLEOTIDE SEQUENCE</scope>
    <source>
        <strain evidence="7">SF1</strain>
    </source>
</reference>
<feature type="domain" description="Metallo-beta-lactamase" evidence="6">
    <location>
        <begin position="58"/>
        <end position="261"/>
    </location>
</feature>
<dbReference type="EMBL" id="LC155973">
    <property type="protein sequence ID" value="BAV69342.1"/>
    <property type="molecule type" value="Genomic_DNA"/>
</dbReference>
<gene>
    <name evidence="7" type="primary">qsdS</name>
</gene>
<dbReference type="AlphaFoldDB" id="A0A1E1FFQ9"/>
<proteinExistence type="inferred from homology"/>
<keyword evidence="2" id="KW-0479">Metal-binding</keyword>
<name>A0A1E1FFQ9_9SPHN</name>
<keyword evidence="5" id="KW-0732">Signal</keyword>
<evidence type="ECO:0000313" key="7">
    <source>
        <dbReference type="EMBL" id="BAV69342.1"/>
    </source>
</evidence>
<evidence type="ECO:0000256" key="1">
    <source>
        <dbReference type="ARBA" id="ARBA00007749"/>
    </source>
</evidence>
<feature type="chain" id="PRO_5009112666" evidence="5">
    <location>
        <begin position="22"/>
        <end position="277"/>
    </location>
</feature>
<keyword evidence="3" id="KW-0378">Hydrolase</keyword>
<dbReference type="PANTHER" id="PTHR42978:SF3">
    <property type="entry name" value="BLR3078 PROTEIN"/>
    <property type="match status" value="1"/>
</dbReference>
<dbReference type="InterPro" id="IPR051013">
    <property type="entry name" value="MBL_superfamily_lactonases"/>
</dbReference>
<organism evidence="7">
    <name type="scientific">Sphingomonas ursincola</name>
    <dbReference type="NCBI Taxonomy" id="56361"/>
    <lineage>
        <taxon>Bacteria</taxon>
        <taxon>Pseudomonadati</taxon>
        <taxon>Pseudomonadota</taxon>
        <taxon>Alphaproteobacteria</taxon>
        <taxon>Sphingomonadales</taxon>
        <taxon>Sphingomonadaceae</taxon>
        <taxon>Sphingomonas</taxon>
    </lineage>
</organism>
<accession>A0A1E1FFQ9</accession>
<evidence type="ECO:0000256" key="4">
    <source>
        <dbReference type="ARBA" id="ARBA00022833"/>
    </source>
</evidence>
<dbReference type="InterPro" id="IPR001279">
    <property type="entry name" value="Metallo-B-lactamas"/>
</dbReference>
<feature type="signal peptide" evidence="5">
    <location>
        <begin position="1"/>
        <end position="21"/>
    </location>
</feature>
<comment type="similarity">
    <text evidence="1">Belongs to the metallo-beta-lactamase superfamily.</text>
</comment>
<evidence type="ECO:0000259" key="6">
    <source>
        <dbReference type="SMART" id="SM00849"/>
    </source>
</evidence>
<sequence length="277" mass="29899">MKLRFLLALAGASFAVTPASAQQAEVKLWRLDCGTVAANDLNAFSDTKAYTGKSKQLASSCYLIQHGSDYMLWDTGLPAAMKGKPLDNEAAMDATVTLTIKEQLATLNVDPASIKYVAVSHYHFDHIGQLADFPGATLLVGKNDWQVVTTDPATYGADPKPFEAWIKGGSKVEAVANDKDVFGDGSVTMLRLPGHTPGHNGLLVRLKKKPVLLTGDLAHFTENYKSNGVPTFNYDRAETLASLDRFKKLADNLGATVIIQHEPADIKKLPAFPQAAE</sequence>
<evidence type="ECO:0000256" key="3">
    <source>
        <dbReference type="ARBA" id="ARBA00022801"/>
    </source>
</evidence>
<keyword evidence="4" id="KW-0862">Zinc</keyword>
<evidence type="ECO:0000256" key="2">
    <source>
        <dbReference type="ARBA" id="ARBA00022723"/>
    </source>
</evidence>
<dbReference type="Gene3D" id="3.60.15.10">
    <property type="entry name" value="Ribonuclease Z/Hydroxyacylglutathione hydrolase-like"/>
    <property type="match status" value="1"/>
</dbReference>
<evidence type="ECO:0000256" key="5">
    <source>
        <dbReference type="SAM" id="SignalP"/>
    </source>
</evidence>
<protein>
    <submittedName>
        <fullName evidence="7">Acylhomoserine lactonase</fullName>
    </submittedName>
</protein>